<accession>A0AAN5CQ07</accession>
<dbReference type="PROSITE" id="PS50026">
    <property type="entry name" value="EGF_3"/>
    <property type="match status" value="2"/>
</dbReference>
<evidence type="ECO:0000256" key="4">
    <source>
        <dbReference type="PROSITE-ProRule" id="PRU00076"/>
    </source>
</evidence>
<dbReference type="EMBL" id="BTRK01000004">
    <property type="protein sequence ID" value="GMR48452.1"/>
    <property type="molecule type" value="Genomic_DNA"/>
</dbReference>
<evidence type="ECO:0000259" key="5">
    <source>
        <dbReference type="PROSITE" id="PS50026"/>
    </source>
</evidence>
<feature type="domain" description="EGF-like" evidence="5">
    <location>
        <begin position="43"/>
        <end position="80"/>
    </location>
</feature>
<name>A0AAN5CQ07_9BILA</name>
<evidence type="ECO:0000256" key="3">
    <source>
        <dbReference type="ARBA" id="ARBA00023157"/>
    </source>
</evidence>
<organism evidence="6 7">
    <name type="scientific">Pristionchus mayeri</name>
    <dbReference type="NCBI Taxonomy" id="1317129"/>
    <lineage>
        <taxon>Eukaryota</taxon>
        <taxon>Metazoa</taxon>
        <taxon>Ecdysozoa</taxon>
        <taxon>Nematoda</taxon>
        <taxon>Chromadorea</taxon>
        <taxon>Rhabditida</taxon>
        <taxon>Rhabditina</taxon>
        <taxon>Diplogasteromorpha</taxon>
        <taxon>Diplogasteroidea</taxon>
        <taxon>Neodiplogasteridae</taxon>
        <taxon>Pristionchus</taxon>
    </lineage>
</organism>
<dbReference type="PANTHER" id="PTHR24049">
    <property type="entry name" value="CRUMBS FAMILY MEMBER"/>
    <property type="match status" value="1"/>
</dbReference>
<dbReference type="CDD" id="cd00054">
    <property type="entry name" value="EGF_CA"/>
    <property type="match status" value="1"/>
</dbReference>
<proteinExistence type="predicted"/>
<reference evidence="7" key="1">
    <citation type="submission" date="2022-10" db="EMBL/GenBank/DDBJ databases">
        <title>Genome assembly of Pristionchus species.</title>
        <authorList>
            <person name="Yoshida K."/>
            <person name="Sommer R.J."/>
        </authorList>
    </citation>
    <scope>NUCLEOTIDE SEQUENCE [LARGE SCALE GENOMIC DNA]</scope>
    <source>
        <strain evidence="7">RS5460</strain>
    </source>
</reference>
<dbReference type="InterPro" id="IPR051022">
    <property type="entry name" value="Notch_Cell-Fate_Det"/>
</dbReference>
<dbReference type="Gene3D" id="2.10.25.10">
    <property type="entry name" value="Laminin"/>
    <property type="match status" value="1"/>
</dbReference>
<feature type="domain" description="EGF-like" evidence="5">
    <location>
        <begin position="82"/>
        <end position="124"/>
    </location>
</feature>
<evidence type="ECO:0000256" key="1">
    <source>
        <dbReference type="ARBA" id="ARBA00022536"/>
    </source>
</evidence>
<keyword evidence="1 4" id="KW-0245">EGF-like domain</keyword>
<keyword evidence="7" id="KW-1185">Reference proteome</keyword>
<evidence type="ECO:0000313" key="7">
    <source>
        <dbReference type="Proteomes" id="UP001328107"/>
    </source>
</evidence>
<evidence type="ECO:0000256" key="2">
    <source>
        <dbReference type="ARBA" id="ARBA00022737"/>
    </source>
</evidence>
<evidence type="ECO:0000313" key="6">
    <source>
        <dbReference type="EMBL" id="GMR48452.1"/>
    </source>
</evidence>
<dbReference type="SMART" id="SM00181">
    <property type="entry name" value="EGF"/>
    <property type="match status" value="2"/>
</dbReference>
<keyword evidence="3 4" id="KW-1015">Disulfide bond</keyword>
<dbReference type="InterPro" id="IPR000742">
    <property type="entry name" value="EGF"/>
</dbReference>
<sequence length="144" mass="15722">MNRVFAMTMSRTEDSGWSCPPSSLSICRCICAPGFAPPLCLAPYGPCEAHLCLNGGICKVNEEHTYDCSCAPGTTGDYCDTISDYCEFVGNRKCGNTGKCSNTNESIRGFLCSCEWEYRGADCELFVGKLAGFYQMFDVSPSYL</sequence>
<dbReference type="Proteomes" id="UP001328107">
    <property type="component" value="Unassembled WGS sequence"/>
</dbReference>
<gene>
    <name evidence="6" type="ORF">PMAYCL1PPCAC_18647</name>
</gene>
<feature type="disulfide bond" evidence="4">
    <location>
        <begin position="114"/>
        <end position="123"/>
    </location>
</feature>
<comment type="caution">
    <text evidence="4">Lacks conserved residue(s) required for the propagation of feature annotation.</text>
</comment>
<dbReference type="PROSITE" id="PS00022">
    <property type="entry name" value="EGF_1"/>
    <property type="match status" value="2"/>
</dbReference>
<protein>
    <recommendedName>
        <fullName evidence="5">EGF-like domain-containing protein</fullName>
    </recommendedName>
</protein>
<dbReference type="Pfam" id="PF00008">
    <property type="entry name" value="EGF"/>
    <property type="match status" value="1"/>
</dbReference>
<feature type="disulfide bond" evidence="4">
    <location>
        <begin position="70"/>
        <end position="79"/>
    </location>
</feature>
<keyword evidence="2" id="KW-0677">Repeat</keyword>
<dbReference type="GO" id="GO:0016020">
    <property type="term" value="C:membrane"/>
    <property type="evidence" value="ECO:0007669"/>
    <property type="project" value="UniProtKB-SubCell"/>
</dbReference>
<dbReference type="SUPFAM" id="SSF57196">
    <property type="entry name" value="EGF/Laminin"/>
    <property type="match status" value="2"/>
</dbReference>
<dbReference type="AlphaFoldDB" id="A0AAN5CQ07"/>
<comment type="caution">
    <text evidence="6">The sequence shown here is derived from an EMBL/GenBank/DDBJ whole genome shotgun (WGS) entry which is preliminary data.</text>
</comment>